<reference evidence="5" key="1">
    <citation type="journal article" date="2021" name="PeerJ">
        <title>Extensive microbial diversity within the chicken gut microbiome revealed by metagenomics and culture.</title>
        <authorList>
            <person name="Gilroy R."/>
            <person name="Ravi A."/>
            <person name="Getino M."/>
            <person name="Pursley I."/>
            <person name="Horton D.L."/>
            <person name="Alikhan N.F."/>
            <person name="Baker D."/>
            <person name="Gharbi K."/>
            <person name="Hall N."/>
            <person name="Watson M."/>
            <person name="Adriaenssens E.M."/>
            <person name="Foster-Nyarko E."/>
            <person name="Jarju S."/>
            <person name="Secka A."/>
            <person name="Antonio M."/>
            <person name="Oren A."/>
            <person name="Chaudhuri R.R."/>
            <person name="La Ragione R."/>
            <person name="Hildebrand F."/>
            <person name="Pallen M.J."/>
        </authorList>
    </citation>
    <scope>NUCLEOTIDE SEQUENCE</scope>
    <source>
        <strain evidence="5">USAMLcec12-2067</strain>
    </source>
</reference>
<comment type="caution">
    <text evidence="5">The sequence shown here is derived from an EMBL/GenBank/DDBJ whole genome shotgun (WGS) entry which is preliminary data.</text>
</comment>
<dbReference type="GO" id="GO:0016779">
    <property type="term" value="F:nucleotidyltransferase activity"/>
    <property type="evidence" value="ECO:0007669"/>
    <property type="project" value="UniProtKB-KW"/>
</dbReference>
<evidence type="ECO:0000256" key="2">
    <source>
        <dbReference type="ARBA" id="ARBA00022695"/>
    </source>
</evidence>
<dbReference type="Proteomes" id="UP000789325">
    <property type="component" value="Unassembled WGS sequence"/>
</dbReference>
<dbReference type="AlphaFoldDB" id="A0A9D2VIX9"/>
<dbReference type="NCBIfam" id="TIGR03135">
    <property type="entry name" value="malonate_mdcG"/>
    <property type="match status" value="1"/>
</dbReference>
<dbReference type="EMBL" id="DYZL01000028">
    <property type="protein sequence ID" value="HJH42433.1"/>
    <property type="molecule type" value="Genomic_DNA"/>
</dbReference>
<evidence type="ECO:0000313" key="5">
    <source>
        <dbReference type="EMBL" id="HJH42433.1"/>
    </source>
</evidence>
<proteinExistence type="predicted"/>
<gene>
    <name evidence="5" type="primary">mdcG</name>
    <name evidence="5" type="ORF">K8V16_01385</name>
</gene>
<feature type="domain" description="Phosphoribosyl-dephospho-CoA transferase MdcG N-terminal" evidence="4">
    <location>
        <begin position="6"/>
        <end position="95"/>
    </location>
</feature>
<keyword evidence="1" id="KW-0808">Transferase</keyword>
<dbReference type="Pfam" id="PF20866">
    <property type="entry name" value="MdcG_N"/>
    <property type="match status" value="1"/>
</dbReference>
<evidence type="ECO:0000256" key="1">
    <source>
        <dbReference type="ARBA" id="ARBA00022679"/>
    </source>
</evidence>
<dbReference type="InterPro" id="IPR048903">
    <property type="entry name" value="MdcG_N"/>
</dbReference>
<evidence type="ECO:0000313" key="6">
    <source>
        <dbReference type="Proteomes" id="UP000789325"/>
    </source>
</evidence>
<feature type="domain" description="Phosphoribosyl-dephospho-CoA transferase MdcG C-terminal" evidence="3">
    <location>
        <begin position="105"/>
        <end position="220"/>
    </location>
</feature>
<protein>
    <submittedName>
        <fullName evidence="5">Malonate decarboxylase holo-[acyl-carrier-protein] synthase</fullName>
    </submittedName>
</protein>
<name>A0A9D2VIX9_9ACTN</name>
<dbReference type="InterPro" id="IPR049180">
    <property type="entry name" value="MdcG_C"/>
</dbReference>
<evidence type="ECO:0000259" key="3">
    <source>
        <dbReference type="Pfam" id="PF10620"/>
    </source>
</evidence>
<accession>A0A9D2VIX9</accession>
<reference evidence="5" key="2">
    <citation type="submission" date="2021-09" db="EMBL/GenBank/DDBJ databases">
        <authorList>
            <person name="Gilroy R."/>
        </authorList>
    </citation>
    <scope>NUCLEOTIDE SEQUENCE</scope>
    <source>
        <strain evidence="5">USAMLcec12-2067</strain>
    </source>
</reference>
<evidence type="ECO:0000259" key="4">
    <source>
        <dbReference type="Pfam" id="PF20866"/>
    </source>
</evidence>
<sequence length="229" mass="25244">MGTFRHHDLVCLASWARRGMLVQVLGGEGAWPKDEVRRLVTDGYDGVMVPGIVRRQEERAKGLCIGLSSPYRCDGMRLRVSASVPRSGVTLVRDPYQVAGLATLDGHRPLPAFAALRACMRAARERQMVCGVFGSAALELVTGLPYCHETSDVDVLVPYRDLDATLRFHEALLDVEERLGIRVDAELELADGFAVKLKEFCSDSGSVLAKGFNDVRLFSKEEAVVMNHR</sequence>
<keyword evidence="2" id="KW-0548">Nucleotidyltransferase</keyword>
<organism evidence="5 6">
    <name type="scientific">Rubneribacter badeniensis</name>
    <dbReference type="NCBI Taxonomy" id="2070688"/>
    <lineage>
        <taxon>Bacteria</taxon>
        <taxon>Bacillati</taxon>
        <taxon>Actinomycetota</taxon>
        <taxon>Coriobacteriia</taxon>
        <taxon>Eggerthellales</taxon>
        <taxon>Eggerthellaceae</taxon>
        <taxon>Rubneribacter</taxon>
    </lineage>
</organism>
<dbReference type="InterPro" id="IPR017557">
    <property type="entry name" value="Holo-ACP_synthase"/>
</dbReference>
<dbReference type="Pfam" id="PF10620">
    <property type="entry name" value="MdcG"/>
    <property type="match status" value="1"/>
</dbReference>